<evidence type="ECO:0000256" key="1">
    <source>
        <dbReference type="ARBA" id="ARBA00006484"/>
    </source>
</evidence>
<dbReference type="Pfam" id="PF00106">
    <property type="entry name" value="adh_short"/>
    <property type="match status" value="1"/>
</dbReference>
<dbReference type="InterPro" id="IPR002347">
    <property type="entry name" value="SDR_fam"/>
</dbReference>
<feature type="domain" description="Ketoreductase" evidence="4">
    <location>
        <begin position="4"/>
        <end position="143"/>
    </location>
</feature>
<dbReference type="EMBL" id="QFBC01000005">
    <property type="protein sequence ID" value="PWE55834.1"/>
    <property type="molecule type" value="Genomic_DNA"/>
</dbReference>
<dbReference type="AlphaFoldDB" id="A0A2U2DR97"/>
<dbReference type="RefSeq" id="WP_109458911.1">
    <property type="nucleotide sequence ID" value="NZ_QFBC01000005.1"/>
</dbReference>
<keyword evidence="6" id="KW-1185">Reference proteome</keyword>
<reference evidence="5 6" key="1">
    <citation type="submission" date="2018-05" db="EMBL/GenBank/DDBJ databases">
        <title>The draft genome of strain NS-104.</title>
        <authorList>
            <person name="Hang P."/>
            <person name="Jiang J."/>
        </authorList>
    </citation>
    <scope>NUCLEOTIDE SEQUENCE [LARGE SCALE GENOMIC DNA]</scope>
    <source>
        <strain evidence="5 6">NS-104</strain>
    </source>
</reference>
<evidence type="ECO:0000313" key="5">
    <source>
        <dbReference type="EMBL" id="PWE55834.1"/>
    </source>
</evidence>
<proteinExistence type="inferred from homology"/>
<protein>
    <submittedName>
        <fullName evidence="5">Beta-D-hydroxybutyrate dehydrogenase</fullName>
    </submittedName>
</protein>
<comment type="caution">
    <text evidence="5">The sequence shown here is derived from an EMBL/GenBank/DDBJ whole genome shotgun (WGS) entry which is preliminary data.</text>
</comment>
<evidence type="ECO:0000256" key="2">
    <source>
        <dbReference type="ARBA" id="ARBA00023002"/>
    </source>
</evidence>
<dbReference type="PRINTS" id="PR00080">
    <property type="entry name" value="SDRFAMILY"/>
</dbReference>
<dbReference type="PANTHER" id="PTHR42879:SF2">
    <property type="entry name" value="3-OXOACYL-[ACYL-CARRIER-PROTEIN] REDUCTASE FABG"/>
    <property type="match status" value="1"/>
</dbReference>
<dbReference type="PROSITE" id="PS00061">
    <property type="entry name" value="ADH_SHORT"/>
    <property type="match status" value="1"/>
</dbReference>
<dbReference type="InterPro" id="IPR020904">
    <property type="entry name" value="Sc_DH/Rdtase_CS"/>
</dbReference>
<organism evidence="5 6">
    <name type="scientific">Metarhizobium album</name>
    <dbReference type="NCBI Taxonomy" id="2182425"/>
    <lineage>
        <taxon>Bacteria</taxon>
        <taxon>Pseudomonadati</taxon>
        <taxon>Pseudomonadota</taxon>
        <taxon>Alphaproteobacteria</taxon>
        <taxon>Hyphomicrobiales</taxon>
        <taxon>Rhizobiaceae</taxon>
        <taxon>Metarhizobium</taxon>
    </lineage>
</organism>
<dbReference type="NCBIfam" id="NF009093">
    <property type="entry name" value="PRK12429.1"/>
    <property type="match status" value="1"/>
</dbReference>
<dbReference type="GO" id="GO:0032787">
    <property type="term" value="P:monocarboxylic acid metabolic process"/>
    <property type="evidence" value="ECO:0007669"/>
    <property type="project" value="UniProtKB-ARBA"/>
</dbReference>
<dbReference type="Gene3D" id="3.40.50.720">
    <property type="entry name" value="NAD(P)-binding Rossmann-like Domain"/>
    <property type="match status" value="1"/>
</dbReference>
<dbReference type="SMART" id="SM00822">
    <property type="entry name" value="PKS_KR"/>
    <property type="match status" value="1"/>
</dbReference>
<dbReference type="FunFam" id="3.40.50.720:FF:000084">
    <property type="entry name" value="Short-chain dehydrogenase reductase"/>
    <property type="match status" value="1"/>
</dbReference>
<accession>A0A2U2DR97</accession>
<sequence>MRGKTALITGSTAGLGLAIAERFAAEGCNTVLTGLDTQEDGEETAAKLEAKHGCCVVYKRADLRNPQEIEALHAAAVRTFDTVDILVNNAVIRRFAPVEQLPPEDWSQALAVNLSAAFHTIRLALPGMRQKGWGRIINLASVYSLIALPGRLDYVTTKHAIVGMTRTVALETASEDITCNAICPGLMHTPSAQARIEAMAAEKNISVEEATRDFLSTRQPGGRFISMDTVTALAAFLCGPHSRDLNGALLPVDNGWSIA</sequence>
<dbReference type="InterPro" id="IPR050259">
    <property type="entry name" value="SDR"/>
</dbReference>
<evidence type="ECO:0000259" key="4">
    <source>
        <dbReference type="SMART" id="SM00822"/>
    </source>
</evidence>
<dbReference type="OrthoDB" id="7568484at2"/>
<keyword evidence="2" id="KW-0560">Oxidoreductase</keyword>
<dbReference type="PANTHER" id="PTHR42879">
    <property type="entry name" value="3-OXOACYL-(ACYL-CARRIER-PROTEIN) REDUCTASE"/>
    <property type="match status" value="1"/>
</dbReference>
<dbReference type="Proteomes" id="UP000245252">
    <property type="component" value="Unassembled WGS sequence"/>
</dbReference>
<dbReference type="SUPFAM" id="SSF51735">
    <property type="entry name" value="NAD(P)-binding Rossmann-fold domains"/>
    <property type="match status" value="1"/>
</dbReference>
<dbReference type="InterPro" id="IPR036291">
    <property type="entry name" value="NAD(P)-bd_dom_sf"/>
</dbReference>
<dbReference type="PRINTS" id="PR00081">
    <property type="entry name" value="GDHRDH"/>
</dbReference>
<name>A0A2U2DR97_9HYPH</name>
<gene>
    <name evidence="5" type="ORF">DEM27_14280</name>
</gene>
<dbReference type="InterPro" id="IPR057326">
    <property type="entry name" value="KR_dom"/>
</dbReference>
<dbReference type="GO" id="GO:0016491">
    <property type="term" value="F:oxidoreductase activity"/>
    <property type="evidence" value="ECO:0007669"/>
    <property type="project" value="UniProtKB-KW"/>
</dbReference>
<evidence type="ECO:0000313" key="6">
    <source>
        <dbReference type="Proteomes" id="UP000245252"/>
    </source>
</evidence>
<evidence type="ECO:0000256" key="3">
    <source>
        <dbReference type="RuleBase" id="RU000363"/>
    </source>
</evidence>
<comment type="similarity">
    <text evidence="1 3">Belongs to the short-chain dehydrogenases/reductases (SDR) family.</text>
</comment>